<accession>A0A5S3X2N4</accession>
<protein>
    <submittedName>
        <fullName evidence="1">Uncharacterized protein</fullName>
    </submittedName>
</protein>
<comment type="caution">
    <text evidence="1">The sequence shown here is derived from an EMBL/GenBank/DDBJ whole genome shotgun (WGS) entry which is preliminary data.</text>
</comment>
<organism evidence="1 2">
    <name type="scientific">Pseudoalteromonas rubra</name>
    <dbReference type="NCBI Taxonomy" id="43658"/>
    <lineage>
        <taxon>Bacteria</taxon>
        <taxon>Pseudomonadati</taxon>
        <taxon>Pseudomonadota</taxon>
        <taxon>Gammaproteobacteria</taxon>
        <taxon>Alteromonadales</taxon>
        <taxon>Pseudoalteromonadaceae</taxon>
        <taxon>Pseudoalteromonas</taxon>
    </lineage>
</organism>
<dbReference type="RefSeq" id="WP_138544443.1">
    <property type="nucleotide sequence ID" value="NZ_PNCJ01000012.1"/>
</dbReference>
<dbReference type="AlphaFoldDB" id="A0A5S3X2N4"/>
<sequence length="82" mass="8911">MKLKLNKKNVKALSSDSAVLPGKMTRKVAGGLVTLECPSDWDRWTSGGCVSTQCETYTCPPPHTIVGDCPMSWDCRFSKTGC</sequence>
<dbReference type="EMBL" id="PNCJ01000012">
    <property type="protein sequence ID" value="TMP37976.1"/>
    <property type="molecule type" value="Genomic_DNA"/>
</dbReference>
<evidence type="ECO:0000313" key="1">
    <source>
        <dbReference type="EMBL" id="TMP37976.1"/>
    </source>
</evidence>
<evidence type="ECO:0000313" key="2">
    <source>
        <dbReference type="Proteomes" id="UP000306719"/>
    </source>
</evidence>
<dbReference type="Proteomes" id="UP000306719">
    <property type="component" value="Unassembled WGS sequence"/>
</dbReference>
<dbReference type="OrthoDB" id="6303218at2"/>
<name>A0A5S3X2N4_9GAMM</name>
<reference evidence="1 2" key="1">
    <citation type="submission" date="2018-01" db="EMBL/GenBank/DDBJ databases">
        <authorList>
            <person name="Paulsen S."/>
            <person name="Gram L.K."/>
        </authorList>
    </citation>
    <scope>NUCLEOTIDE SEQUENCE [LARGE SCALE GENOMIC DNA]</scope>
    <source>
        <strain evidence="1 2">S2599</strain>
    </source>
</reference>
<gene>
    <name evidence="1" type="ORF">CWB98_08435</name>
</gene>
<proteinExistence type="predicted"/>
<reference evidence="2" key="2">
    <citation type="submission" date="2019-06" db="EMBL/GenBank/DDBJ databases">
        <title>Co-occurence of chitin degradation, pigmentation and bioactivity in marine Pseudoalteromonas.</title>
        <authorList>
            <person name="Sonnenschein E.C."/>
            <person name="Bech P.K."/>
        </authorList>
    </citation>
    <scope>NUCLEOTIDE SEQUENCE [LARGE SCALE GENOMIC DNA]</scope>
    <source>
        <strain evidence="2">S2599</strain>
    </source>
</reference>